<gene>
    <name evidence="1" type="ORF">S01H4_28095</name>
</gene>
<reference evidence="1" key="1">
    <citation type="journal article" date="2014" name="Front. Microbiol.">
        <title>High frequency of phylogenetically diverse reductive dehalogenase-homologous genes in deep subseafloor sedimentary metagenomes.</title>
        <authorList>
            <person name="Kawai M."/>
            <person name="Futagami T."/>
            <person name="Toyoda A."/>
            <person name="Takaki Y."/>
            <person name="Nishi S."/>
            <person name="Hori S."/>
            <person name="Arai W."/>
            <person name="Tsubouchi T."/>
            <person name="Morono Y."/>
            <person name="Uchiyama I."/>
            <person name="Ito T."/>
            <person name="Fujiyama A."/>
            <person name="Inagaki F."/>
            <person name="Takami H."/>
        </authorList>
    </citation>
    <scope>NUCLEOTIDE SEQUENCE</scope>
    <source>
        <strain evidence="1">Expedition CK06-06</strain>
    </source>
</reference>
<proteinExistence type="predicted"/>
<evidence type="ECO:0000313" key="1">
    <source>
        <dbReference type="EMBL" id="GAG82224.1"/>
    </source>
</evidence>
<sequence length="78" mass="8865">MSKIYFGSVFPLSCPHGLRSKPRLDLLGHTGNDFAILVKAKHAARRAGWTEGQIADFREEAMNKDRDHLLCVCNKYFD</sequence>
<feature type="non-terminal residue" evidence="1">
    <location>
        <position position="78"/>
    </location>
</feature>
<protein>
    <submittedName>
        <fullName evidence="1">Uncharacterized protein</fullName>
    </submittedName>
</protein>
<dbReference type="AlphaFoldDB" id="X1AJ39"/>
<organism evidence="1">
    <name type="scientific">marine sediment metagenome</name>
    <dbReference type="NCBI Taxonomy" id="412755"/>
    <lineage>
        <taxon>unclassified sequences</taxon>
        <taxon>metagenomes</taxon>
        <taxon>ecological metagenomes</taxon>
    </lineage>
</organism>
<dbReference type="EMBL" id="BART01013878">
    <property type="protein sequence ID" value="GAG82224.1"/>
    <property type="molecule type" value="Genomic_DNA"/>
</dbReference>
<accession>X1AJ39</accession>
<name>X1AJ39_9ZZZZ</name>
<comment type="caution">
    <text evidence="1">The sequence shown here is derived from an EMBL/GenBank/DDBJ whole genome shotgun (WGS) entry which is preliminary data.</text>
</comment>